<evidence type="ECO:0000256" key="1">
    <source>
        <dbReference type="SAM" id="MobiDB-lite"/>
    </source>
</evidence>
<reference evidence="2" key="1">
    <citation type="submission" date="2023-04" db="EMBL/GenBank/DDBJ databases">
        <title>Chromosome-level genome of Chaenocephalus aceratus.</title>
        <authorList>
            <person name="Park H."/>
        </authorList>
    </citation>
    <scope>NUCLEOTIDE SEQUENCE</scope>
    <source>
        <strain evidence="2">DE</strain>
        <tissue evidence="2">Muscle</tissue>
    </source>
</reference>
<evidence type="ECO:0000313" key="3">
    <source>
        <dbReference type="Proteomes" id="UP001228049"/>
    </source>
</evidence>
<protein>
    <submittedName>
        <fullName evidence="2">14-alpha-glucan branching enzyme GlgB</fullName>
    </submittedName>
</protein>
<comment type="caution">
    <text evidence="2">The sequence shown here is derived from an EMBL/GenBank/DDBJ whole genome shotgun (WGS) entry which is preliminary data.</text>
</comment>
<feature type="region of interest" description="Disordered" evidence="1">
    <location>
        <begin position="35"/>
        <end position="58"/>
    </location>
</feature>
<dbReference type="Proteomes" id="UP001228049">
    <property type="component" value="Unassembled WGS sequence"/>
</dbReference>
<sequence>MRGKHGEELQHGLVQNESHFAAFFINKVDTIRTLLSSPSAPPVPTADPQPGKTQPPRCFTDISQREVEGIVRRMKPSTCVLDPFRQLW</sequence>
<dbReference type="EMBL" id="JASDAP010000006">
    <property type="protein sequence ID" value="KAK1901502.1"/>
    <property type="molecule type" value="Genomic_DNA"/>
</dbReference>
<proteinExistence type="predicted"/>
<name>A0AAD9CHT6_DISEL</name>
<keyword evidence="3" id="KW-1185">Reference proteome</keyword>
<accession>A0AAD9CHT6</accession>
<organism evidence="2 3">
    <name type="scientific">Dissostichus eleginoides</name>
    <name type="common">Patagonian toothfish</name>
    <name type="synonym">Dissostichus amissus</name>
    <dbReference type="NCBI Taxonomy" id="100907"/>
    <lineage>
        <taxon>Eukaryota</taxon>
        <taxon>Metazoa</taxon>
        <taxon>Chordata</taxon>
        <taxon>Craniata</taxon>
        <taxon>Vertebrata</taxon>
        <taxon>Euteleostomi</taxon>
        <taxon>Actinopterygii</taxon>
        <taxon>Neopterygii</taxon>
        <taxon>Teleostei</taxon>
        <taxon>Neoteleostei</taxon>
        <taxon>Acanthomorphata</taxon>
        <taxon>Eupercaria</taxon>
        <taxon>Perciformes</taxon>
        <taxon>Notothenioidei</taxon>
        <taxon>Nototheniidae</taxon>
        <taxon>Dissostichus</taxon>
    </lineage>
</organism>
<dbReference type="AlphaFoldDB" id="A0AAD9CHT6"/>
<gene>
    <name evidence="2" type="ORF">KUDE01_004470</name>
</gene>
<evidence type="ECO:0000313" key="2">
    <source>
        <dbReference type="EMBL" id="KAK1901502.1"/>
    </source>
</evidence>